<dbReference type="SUPFAM" id="SSF55729">
    <property type="entry name" value="Acyl-CoA N-acyltransferases (Nat)"/>
    <property type="match status" value="1"/>
</dbReference>
<accession>A0ABS4W959</accession>
<dbReference type="EMBL" id="JAGIOE010000001">
    <property type="protein sequence ID" value="MBP2372740.1"/>
    <property type="molecule type" value="Genomic_DNA"/>
</dbReference>
<proteinExistence type="predicted"/>
<dbReference type="InterPro" id="IPR000182">
    <property type="entry name" value="GNAT_dom"/>
</dbReference>
<dbReference type="PANTHER" id="PTHR43792">
    <property type="entry name" value="GNAT FAMILY, PUTATIVE (AFU_ORTHOLOGUE AFUA_3G00765)-RELATED-RELATED"/>
    <property type="match status" value="1"/>
</dbReference>
<dbReference type="Proteomes" id="UP000766570">
    <property type="component" value="Unassembled WGS sequence"/>
</dbReference>
<protein>
    <submittedName>
        <fullName evidence="2">RimJ/RimL family protein N-acetyltransferase</fullName>
    </submittedName>
</protein>
<dbReference type="Pfam" id="PF13302">
    <property type="entry name" value="Acetyltransf_3"/>
    <property type="match status" value="1"/>
</dbReference>
<comment type="caution">
    <text evidence="2">The sequence shown here is derived from an EMBL/GenBank/DDBJ whole genome shotgun (WGS) entry which is preliminary data.</text>
</comment>
<gene>
    <name evidence="2" type="ORF">JOF46_000652</name>
</gene>
<dbReference type="InterPro" id="IPR016181">
    <property type="entry name" value="Acyl_CoA_acyltransferase"/>
</dbReference>
<organism evidence="2 3">
    <name type="scientific">Paeniglutamicibacter psychrophenolicus</name>
    <dbReference type="NCBI Taxonomy" id="257454"/>
    <lineage>
        <taxon>Bacteria</taxon>
        <taxon>Bacillati</taxon>
        <taxon>Actinomycetota</taxon>
        <taxon>Actinomycetes</taxon>
        <taxon>Micrococcales</taxon>
        <taxon>Micrococcaceae</taxon>
        <taxon>Paeniglutamicibacter</taxon>
    </lineage>
</organism>
<sequence length="199" mass="21223">MMEMTRRLILDKPVPGDVDAVFAIANDPRTWSHLPEARVTDPGQTAALLAMFHAGWEANGLAAWVLRLGSDEGLPGLAPGRLLGTGGVNLIQTGAETEVWNLGYRLEPACWGHGFATELATYAVERARATRKDVPVIARVLSTNPSSAKVAQKAGLQLRWEGPAAVQTAAAAGEAALTRLILADRELEPGVLEWLVSRG</sequence>
<evidence type="ECO:0000313" key="3">
    <source>
        <dbReference type="Proteomes" id="UP000766570"/>
    </source>
</evidence>
<dbReference type="InterPro" id="IPR051531">
    <property type="entry name" value="N-acetyltransferase"/>
</dbReference>
<reference evidence="2 3" key="1">
    <citation type="submission" date="2021-03" db="EMBL/GenBank/DDBJ databases">
        <title>Sequencing the genomes of 1000 actinobacteria strains.</title>
        <authorList>
            <person name="Klenk H.-P."/>
        </authorList>
    </citation>
    <scope>NUCLEOTIDE SEQUENCE [LARGE SCALE GENOMIC DNA]</scope>
    <source>
        <strain evidence="2 3">DSM 15454</strain>
    </source>
</reference>
<dbReference type="Gene3D" id="3.40.630.30">
    <property type="match status" value="1"/>
</dbReference>
<evidence type="ECO:0000259" key="1">
    <source>
        <dbReference type="Pfam" id="PF13302"/>
    </source>
</evidence>
<feature type="domain" description="N-acetyltransferase" evidence="1">
    <location>
        <begin position="7"/>
        <end position="157"/>
    </location>
</feature>
<evidence type="ECO:0000313" key="2">
    <source>
        <dbReference type="EMBL" id="MBP2372740.1"/>
    </source>
</evidence>
<dbReference type="RefSeq" id="WP_344033569.1">
    <property type="nucleotide sequence ID" value="NZ_BAAAMI010000019.1"/>
</dbReference>
<name>A0ABS4W959_9MICC</name>
<keyword evidence="3" id="KW-1185">Reference proteome</keyword>
<dbReference type="PANTHER" id="PTHR43792:SF1">
    <property type="entry name" value="N-ACETYLTRANSFERASE DOMAIN-CONTAINING PROTEIN"/>
    <property type="match status" value="1"/>
</dbReference>